<sequence>MIHREDNNYLKEPPKGIKAVVSNKIFSLIGIKATHCVAN</sequence>
<dbReference type="AlphaFoldDB" id="A0A1M6VT20"/>
<accession>A0A1M6VT20</accession>
<reference evidence="1 2" key="1">
    <citation type="submission" date="2016-11" db="EMBL/GenBank/DDBJ databases">
        <authorList>
            <person name="Jaros S."/>
            <person name="Januszkiewicz K."/>
            <person name="Wedrychowicz H."/>
        </authorList>
    </citation>
    <scope>NUCLEOTIDE SEQUENCE [LARGE SCALE GENOMIC DNA]</scope>
    <source>
        <strain evidence="1 2">DSM 27406</strain>
    </source>
</reference>
<organism evidence="1 2">
    <name type="scientific">Chitinophaga jiangningensis</name>
    <dbReference type="NCBI Taxonomy" id="1419482"/>
    <lineage>
        <taxon>Bacteria</taxon>
        <taxon>Pseudomonadati</taxon>
        <taxon>Bacteroidota</taxon>
        <taxon>Chitinophagia</taxon>
        <taxon>Chitinophagales</taxon>
        <taxon>Chitinophagaceae</taxon>
        <taxon>Chitinophaga</taxon>
    </lineage>
</organism>
<dbReference type="Proteomes" id="UP000184420">
    <property type="component" value="Unassembled WGS sequence"/>
</dbReference>
<protein>
    <submittedName>
        <fullName evidence="1">Uncharacterized protein</fullName>
    </submittedName>
</protein>
<keyword evidence="2" id="KW-1185">Reference proteome</keyword>
<evidence type="ECO:0000313" key="1">
    <source>
        <dbReference type="EMBL" id="SHK84647.1"/>
    </source>
</evidence>
<dbReference type="STRING" id="1419482.SAMN05444266_101352"/>
<gene>
    <name evidence="1" type="ORF">SAMN05444266_101352</name>
</gene>
<evidence type="ECO:0000313" key="2">
    <source>
        <dbReference type="Proteomes" id="UP000184420"/>
    </source>
</evidence>
<proteinExistence type="predicted"/>
<name>A0A1M6VT20_9BACT</name>
<dbReference type="EMBL" id="FRBL01000001">
    <property type="protein sequence ID" value="SHK84647.1"/>
    <property type="molecule type" value="Genomic_DNA"/>
</dbReference>